<organism evidence="1 2">
    <name type="scientific">Burkholderia pseudomallei (strain K96243)</name>
    <dbReference type="NCBI Taxonomy" id="272560"/>
    <lineage>
        <taxon>Bacteria</taxon>
        <taxon>Pseudomonadati</taxon>
        <taxon>Pseudomonadota</taxon>
        <taxon>Betaproteobacteria</taxon>
        <taxon>Burkholderiales</taxon>
        <taxon>Burkholderiaceae</taxon>
        <taxon>Burkholderia</taxon>
        <taxon>pseudomallei group</taxon>
    </lineage>
</organism>
<proteinExistence type="predicted"/>
<dbReference type="AlphaFoldDB" id="Q63TB3"/>
<dbReference type="Proteomes" id="UP000000605">
    <property type="component" value="Chromosome 1"/>
</dbReference>
<sequence length="158" mass="17955">MRRETRAQRVLPGDDLSDRFVLRALEPRGCAVGVVARLHQHGRAQADVVPRNRHADEHAAAVAAAVQVHGRRLLADGRDRVDCRAPGVVRRRRGHEYLRHELRFRRLDLRRARLRGRVRARHVGAARGRDRLCVSSIRTRGHLADPCVRAANPTWHPA</sequence>
<keyword evidence="2" id="KW-1185">Reference proteome</keyword>
<dbReference type="EMBL" id="BX571965">
    <property type="protein sequence ID" value="CAH36055.1"/>
    <property type="molecule type" value="Genomic_DNA"/>
</dbReference>
<reference evidence="1 2" key="1">
    <citation type="journal article" date="2004" name="Proc. Natl. Acad. Sci. U.S.A.">
        <title>Genomic plasticity of the causative agent of melioidosis, Burkholderia pseudomallei.</title>
        <authorList>
            <person name="Holden M.T.G."/>
            <person name="Titball R.W."/>
            <person name="Peacock S.J."/>
            <person name="Cerdeno-Tarraga A.M."/>
            <person name="Atkins T."/>
            <person name="Crossman L.C."/>
            <person name="Pitt T."/>
            <person name="Churcher C."/>
            <person name="Mungall K."/>
            <person name="Bentley S.D."/>
            <person name="Sebaihia M."/>
            <person name="Thomson N.R."/>
            <person name="Bason N."/>
            <person name="Beacham I.R."/>
            <person name="Brooks K."/>
            <person name="Brown K.A."/>
            <person name="Brown N.F."/>
            <person name="Challis G.L."/>
            <person name="Cherevach I."/>
            <person name="Chillingworth T."/>
            <person name="Cronin A."/>
            <person name="Crosset B."/>
            <person name="Davis P."/>
            <person name="DeShazer D."/>
            <person name="Feltwell T."/>
            <person name="Fraser A."/>
            <person name="Hance Z."/>
            <person name="Hauser H."/>
            <person name="Holroyd S."/>
            <person name="Jagels K."/>
            <person name="Keith K.E."/>
            <person name="Maddison M."/>
            <person name="Moule S."/>
            <person name="Price C."/>
            <person name="Quail M.A."/>
            <person name="Rabbinowitsch E."/>
            <person name="Rutherford K."/>
            <person name="Sanders M."/>
            <person name="Simmonds M."/>
            <person name="Songsivilai S."/>
            <person name="Stevens K."/>
            <person name="Tumapa S."/>
            <person name="Vesaratchavest M."/>
            <person name="Whitehead S."/>
            <person name="Yeats C."/>
            <person name="Barrell B.G."/>
            <person name="Oyston P.C.F."/>
            <person name="Parkhill J."/>
        </authorList>
    </citation>
    <scope>NUCLEOTIDE SEQUENCE [LARGE SCALE GENOMIC DNA]</scope>
    <source>
        <strain evidence="1 2">K96243</strain>
    </source>
</reference>
<gene>
    <name evidence="1" type="ordered locus">BPSL2054</name>
</gene>
<dbReference type="KEGG" id="bps:BPSL2054"/>
<accession>Q63TB3</accession>
<protein>
    <submittedName>
        <fullName evidence="1">Uncharacterized protein</fullName>
    </submittedName>
</protein>
<evidence type="ECO:0000313" key="2">
    <source>
        <dbReference type="Proteomes" id="UP000000605"/>
    </source>
</evidence>
<name>Q63TB3_BURPS</name>
<evidence type="ECO:0000313" key="1">
    <source>
        <dbReference type="EMBL" id="CAH36055.1"/>
    </source>
</evidence>